<dbReference type="HOGENOM" id="CLU_2668551_0_0_5"/>
<dbReference type="AlphaFoldDB" id="K0Q524"/>
<sequence length="75" mass="8211">MRIGSGPSEQPSEEQCRASHLTPEEGHTVLPYSVAFTLEQTNKRHTIIYPGGGGHWGAVRAWSSLLPLTVEHGFL</sequence>
<reference evidence="2 3" key="1">
    <citation type="journal article" date="2013" name="Genome Announc.">
        <title>Draft Genome Sequence of Rhizobium mesoamericanum STM3625, a Nitrogen-Fixing Symbiont of Mimosa pudica Isolated in French Guiana (South America).</title>
        <authorList>
            <person name="Moulin L."/>
            <person name="Mornico D."/>
            <person name="Melkonian R."/>
            <person name="Klonowska A."/>
        </authorList>
    </citation>
    <scope>NUCLEOTIDE SEQUENCE [LARGE SCALE GENOMIC DNA]</scope>
    <source>
        <strain evidence="2 3">STM3625</strain>
    </source>
</reference>
<feature type="compositionally biased region" description="Basic and acidic residues" evidence="1">
    <location>
        <begin position="14"/>
        <end position="23"/>
    </location>
</feature>
<name>K0Q524_9HYPH</name>
<proteinExistence type="predicted"/>
<protein>
    <submittedName>
        <fullName evidence="2">Uncharacterized protein</fullName>
    </submittedName>
</protein>
<comment type="caution">
    <text evidence="2">The sequence shown here is derived from an EMBL/GenBank/DDBJ whole genome shotgun (WGS) entry which is preliminary data.</text>
</comment>
<dbReference type="EMBL" id="CANI01000062">
    <property type="protein sequence ID" value="CCM79777.1"/>
    <property type="molecule type" value="Genomic_DNA"/>
</dbReference>
<evidence type="ECO:0000313" key="3">
    <source>
        <dbReference type="Proteomes" id="UP000009319"/>
    </source>
</evidence>
<evidence type="ECO:0000256" key="1">
    <source>
        <dbReference type="SAM" id="MobiDB-lite"/>
    </source>
</evidence>
<dbReference type="Proteomes" id="UP000009319">
    <property type="component" value="Unassembled WGS sequence"/>
</dbReference>
<accession>K0Q524</accession>
<keyword evidence="3" id="KW-1185">Reference proteome</keyword>
<gene>
    <name evidence="2" type="ORF">BN77_p40035</name>
</gene>
<feature type="region of interest" description="Disordered" evidence="1">
    <location>
        <begin position="1"/>
        <end position="23"/>
    </location>
</feature>
<organism evidence="2 3">
    <name type="scientific">Rhizobium mesoamericanum STM3625</name>
    <dbReference type="NCBI Taxonomy" id="1211777"/>
    <lineage>
        <taxon>Bacteria</taxon>
        <taxon>Pseudomonadati</taxon>
        <taxon>Pseudomonadota</taxon>
        <taxon>Alphaproteobacteria</taxon>
        <taxon>Hyphomicrobiales</taxon>
        <taxon>Rhizobiaceae</taxon>
        <taxon>Rhizobium/Agrobacterium group</taxon>
        <taxon>Rhizobium</taxon>
    </lineage>
</organism>
<evidence type="ECO:0000313" key="2">
    <source>
        <dbReference type="EMBL" id="CCM79777.1"/>
    </source>
</evidence>